<comment type="subcellular location">
    <subcellularLocation>
        <location evidence="1">Endoplasmic reticulum membrane</location>
        <topology evidence="1">Single-pass membrane protein</topology>
    </subcellularLocation>
</comment>
<feature type="compositionally biased region" description="Basic and acidic residues" evidence="7">
    <location>
        <begin position="47"/>
        <end position="56"/>
    </location>
</feature>
<feature type="region of interest" description="Disordered" evidence="7">
    <location>
        <begin position="47"/>
        <end position="216"/>
    </location>
</feature>
<keyword evidence="5 8" id="KW-0472">Membrane</keyword>
<evidence type="ECO:0000256" key="1">
    <source>
        <dbReference type="ARBA" id="ARBA00004389"/>
    </source>
</evidence>
<feature type="transmembrane region" description="Helical" evidence="8">
    <location>
        <begin position="7"/>
        <end position="29"/>
    </location>
</feature>
<evidence type="ECO:0000313" key="10">
    <source>
        <dbReference type="EMBL" id="NXM01582.1"/>
    </source>
</evidence>
<dbReference type="InterPro" id="IPR007794">
    <property type="entry name" value="Rib_rcpt_KP"/>
</dbReference>
<evidence type="ECO:0000256" key="5">
    <source>
        <dbReference type="ARBA" id="ARBA00023136"/>
    </source>
</evidence>
<feature type="domain" description="Ribosome receptor lysine/proline rich" evidence="9">
    <location>
        <begin position="29"/>
        <end position="169"/>
    </location>
</feature>
<proteinExistence type="predicted"/>
<dbReference type="GO" id="GO:0019894">
    <property type="term" value="F:kinesin binding"/>
    <property type="evidence" value="ECO:0007669"/>
    <property type="project" value="InterPro"/>
</dbReference>
<evidence type="ECO:0000256" key="2">
    <source>
        <dbReference type="ARBA" id="ARBA00022692"/>
    </source>
</evidence>
<accession>A0A7L0XC67</accession>
<feature type="coiled-coil region" evidence="6">
    <location>
        <begin position="1122"/>
        <end position="1310"/>
    </location>
</feature>
<gene>
    <name evidence="10" type="primary">Ktn1</name>
    <name evidence="10" type="ORF">TYRSAV_R12650</name>
</gene>
<evidence type="ECO:0000256" key="4">
    <source>
        <dbReference type="ARBA" id="ARBA00022989"/>
    </source>
</evidence>
<feature type="compositionally biased region" description="Basic and acidic residues" evidence="7">
    <location>
        <begin position="73"/>
        <end position="86"/>
    </location>
</feature>
<feature type="coiled-coil region" evidence="6">
    <location>
        <begin position="326"/>
        <end position="495"/>
    </location>
</feature>
<evidence type="ECO:0000256" key="3">
    <source>
        <dbReference type="ARBA" id="ARBA00022824"/>
    </source>
</evidence>
<keyword evidence="4 8" id="KW-1133">Transmembrane helix</keyword>
<dbReference type="GO" id="GO:0007018">
    <property type="term" value="P:microtubule-based movement"/>
    <property type="evidence" value="ECO:0007669"/>
    <property type="project" value="InterPro"/>
</dbReference>
<dbReference type="GO" id="GO:0015031">
    <property type="term" value="P:protein transport"/>
    <property type="evidence" value="ECO:0007669"/>
    <property type="project" value="InterPro"/>
</dbReference>
<dbReference type="Pfam" id="PF05104">
    <property type="entry name" value="Rib_recp_KP_reg"/>
    <property type="match status" value="1"/>
</dbReference>
<dbReference type="PANTHER" id="PTHR18864">
    <property type="entry name" value="KINECTIN"/>
    <property type="match status" value="1"/>
</dbReference>
<dbReference type="Proteomes" id="UP000537779">
    <property type="component" value="Unassembled WGS sequence"/>
</dbReference>
<dbReference type="InterPro" id="IPR024854">
    <property type="entry name" value="Kinectin"/>
</dbReference>
<feature type="non-terminal residue" evidence="10">
    <location>
        <position position="1364"/>
    </location>
</feature>
<keyword evidence="3" id="KW-0256">Endoplasmic reticulum</keyword>
<feature type="compositionally biased region" description="Basic residues" evidence="7">
    <location>
        <begin position="161"/>
        <end position="171"/>
    </location>
</feature>
<keyword evidence="6" id="KW-0175">Coiled coil</keyword>
<evidence type="ECO:0000313" key="11">
    <source>
        <dbReference type="Proteomes" id="UP000537779"/>
    </source>
</evidence>
<dbReference type="Gene3D" id="1.10.287.1490">
    <property type="match status" value="1"/>
</dbReference>
<feature type="compositionally biased region" description="Basic and acidic residues" evidence="7">
    <location>
        <begin position="172"/>
        <end position="181"/>
    </location>
</feature>
<feature type="non-terminal residue" evidence="10">
    <location>
        <position position="1"/>
    </location>
</feature>
<evidence type="ECO:0000259" key="9">
    <source>
        <dbReference type="Pfam" id="PF05104"/>
    </source>
</evidence>
<comment type="caution">
    <text evidence="10">The sequence shown here is derived from an EMBL/GenBank/DDBJ whole genome shotgun (WGS) entry which is preliminary data.</text>
</comment>
<evidence type="ECO:0000256" key="6">
    <source>
        <dbReference type="SAM" id="Coils"/>
    </source>
</evidence>
<reference evidence="10 11" key="1">
    <citation type="submission" date="2019-09" db="EMBL/GenBank/DDBJ databases">
        <title>Bird 10,000 Genomes (B10K) Project - Family phase.</title>
        <authorList>
            <person name="Zhang G."/>
        </authorList>
    </citation>
    <scope>NUCLEOTIDE SEQUENCE [LARGE SCALE GENOMIC DNA]</scope>
    <source>
        <strain evidence="10">B10K-DU-001-37</strain>
        <tissue evidence="10">Muscle</tissue>
    </source>
</reference>
<evidence type="ECO:0000256" key="7">
    <source>
        <dbReference type="SAM" id="MobiDB-lite"/>
    </source>
</evidence>
<feature type="coiled-coil region" evidence="6">
    <location>
        <begin position="543"/>
        <end position="722"/>
    </location>
</feature>
<keyword evidence="11" id="KW-1185">Reference proteome</keyword>
<protein>
    <submittedName>
        <fullName evidence="10">KTN1 protein</fullName>
    </submittedName>
</protein>
<dbReference type="EMBL" id="VXAW01005478">
    <property type="protein sequence ID" value="NXM01582.1"/>
    <property type="molecule type" value="Genomic_DNA"/>
</dbReference>
<feature type="compositionally biased region" description="Basic and acidic residues" evidence="7">
    <location>
        <begin position="123"/>
        <end position="135"/>
    </location>
</feature>
<feature type="coiled-coil region" evidence="6">
    <location>
        <begin position="761"/>
        <end position="1092"/>
    </location>
</feature>
<sequence length="1364" mass="156043">MEFYESTYFIILIPSVVITVIFLFFYLFMKETLYDEVLAKQKRDLKFQPTKADKKKTEKKKNKKKEAQNGNIHESDSESAPRDFKLSDALGTEEEQVPPVPSGAAEAPAGVRERKKKEKKHKAGQDDHVTKDSEGSKSSGKKVDPVPVTKQPTPPSEPTAAKKKPGQKKQKNGMDDQDSKADSVVPPAKKQEPVLLHQEIKQENVSGKKKVSAKKQKVDNVLVDEPLIQPTTYIPLMDNSDSGTLEKREAVEVVKHNVNEGIQKSSGKKLKNETDKENAEVKFKDFVTSMKNMIFTEDEARCVVEVLKEKSGAIHDFLQKASKAESAAALHQLQDKEKMLNAMKEEAAVAKEQCKQLSQELVAEKERNGLLTAKMRERINTLEKEHNTFQSKIHVSYQESQQMKIKFQQLREQMEAEISHLKQENGILRDAVSTSTNQMESKQSAELNKLRQDYARLMNELGEKSSKLQQEELQKKNAEQAVAQLKVQQQEAERRWEEIQAYLRKRTAEHEAAQQGTYHRLVAKDNEIQSLHSKLTDTMVSKQQLEQRMLQLLEAEQKRASEEDSMQMQVQELIEQNDALNAQLQKFHSQMAAQTSASVLAEELHKVIAEKDKQIKQMEDSLGNEHANLTSKEEELKVLQNMNLSLKSEVQKLQALTNEQAAAAHELERMQKSIHIKDDKIRSLEDQLREELAQISNTKEEFKVLKDQNTALQAEVQKLQTLLLLLVAKLPSMINSPPHTHSCFLSMRERDDKIKTVEELLEAGLIQVANKEEELKALRTENSSLRKELQSLQIQQSEQVSFQSLVEELQKVIHEKDGKIKSVEELLQAEVLKVASKEKTVQALTQEIEALKEEVGNSQLEMEKQVSITSQVKELQTLLKGKEKQVKTMEALLEEKEKEIVKKGECLQGQKDTIAQLTSKVQELEQQNLQQLQQVQPAEWMWFGDAPWLKGEEEQMKKLKAVVEEKEREIANQVKQLQEVQKENESFKAQIQELKQENCKQASLAVQSEELLQVVAGKEKEIASLQNELASQRNAFEQQRKKNNDLREKNWEAMEALASTEKLLQDKVNKTAKEKQQHLEAAEVETRELLQKLFPKVSLPSNVSHSEWICGFEKMAKEYLREASGSEDVKAMEQKLKEAEEMHILLQLECEKYKSVLAETEGILQRLQRSVEEEESKWKIKVEESQKELKQMKTSVTSLEHEVERLKEEIKEVETLKKEREHLESELEKAEIERSTYVSEVRELKDLLTELQKKLDDSYSEAVRQNEELNLLKTQLNETLSKLKVDQNERQKVAGDLPKAQESLAALEREIGKVFGDANVIENSDVCTESELTDKRLNVAVNLNQDVGHLKKLLVSISQMLAKG</sequence>
<keyword evidence="2 8" id="KW-0812">Transmembrane</keyword>
<dbReference type="GO" id="GO:0005789">
    <property type="term" value="C:endoplasmic reticulum membrane"/>
    <property type="evidence" value="ECO:0007669"/>
    <property type="project" value="UniProtKB-SubCell"/>
</dbReference>
<dbReference type="PANTHER" id="PTHR18864:SF1">
    <property type="entry name" value="KINECTIN"/>
    <property type="match status" value="1"/>
</dbReference>
<feature type="compositionally biased region" description="Basic residues" evidence="7">
    <location>
        <begin position="113"/>
        <end position="122"/>
    </location>
</feature>
<name>A0A7L0XC67_TYRSA</name>
<evidence type="ECO:0000256" key="8">
    <source>
        <dbReference type="SAM" id="Phobius"/>
    </source>
</evidence>
<organism evidence="10 11">
    <name type="scientific">Tyrannus savana</name>
    <name type="common">Fork-tailed flycatcher</name>
    <name type="synonym">Muscivora tyrannus</name>
    <dbReference type="NCBI Taxonomy" id="137541"/>
    <lineage>
        <taxon>Eukaryota</taxon>
        <taxon>Metazoa</taxon>
        <taxon>Chordata</taxon>
        <taxon>Craniata</taxon>
        <taxon>Vertebrata</taxon>
        <taxon>Euteleostomi</taxon>
        <taxon>Archelosauria</taxon>
        <taxon>Archosauria</taxon>
        <taxon>Dinosauria</taxon>
        <taxon>Saurischia</taxon>
        <taxon>Theropoda</taxon>
        <taxon>Coelurosauria</taxon>
        <taxon>Aves</taxon>
        <taxon>Neognathae</taxon>
        <taxon>Neoaves</taxon>
        <taxon>Telluraves</taxon>
        <taxon>Australaves</taxon>
        <taxon>Passeriformes</taxon>
        <taxon>Tyrannidae</taxon>
        <taxon>Tyrannus</taxon>
    </lineage>
</organism>